<keyword evidence="3" id="KW-1185">Reference proteome</keyword>
<dbReference type="RefSeq" id="WP_090837210.1">
    <property type="nucleotide sequence ID" value="NZ_CANKYB010000007.1"/>
</dbReference>
<reference evidence="3" key="1">
    <citation type="submission" date="2016-10" db="EMBL/GenBank/DDBJ databases">
        <authorList>
            <person name="Varghese N."/>
            <person name="Submissions S."/>
        </authorList>
    </citation>
    <scope>NUCLEOTIDE SEQUENCE [LARGE SCALE GENOMIC DNA]</scope>
    <source>
        <strain evidence="3">DSM 28881</strain>
    </source>
</reference>
<keyword evidence="1" id="KW-0472">Membrane</keyword>
<dbReference type="AlphaFoldDB" id="A0A1I3JR63"/>
<proteinExistence type="predicted"/>
<dbReference type="Pfam" id="PF19868">
    <property type="entry name" value="DUF6341"/>
    <property type="match status" value="1"/>
</dbReference>
<dbReference type="STRING" id="1144750.SAMN05443431_101517"/>
<evidence type="ECO:0000313" key="3">
    <source>
        <dbReference type="Proteomes" id="UP000199559"/>
    </source>
</evidence>
<gene>
    <name evidence="2" type="ORF">SAMN05443431_101517</name>
</gene>
<name>A0A1I3JR63_9FLAO</name>
<dbReference type="Proteomes" id="UP000199559">
    <property type="component" value="Unassembled WGS sequence"/>
</dbReference>
<feature type="transmembrane region" description="Helical" evidence="1">
    <location>
        <begin position="31"/>
        <end position="54"/>
    </location>
</feature>
<dbReference type="InterPro" id="IPR045922">
    <property type="entry name" value="DUF6341"/>
</dbReference>
<dbReference type="EMBL" id="FORM01000001">
    <property type="protein sequence ID" value="SFI62731.1"/>
    <property type="molecule type" value="Genomic_DNA"/>
</dbReference>
<accession>A0A1I3JR63</accession>
<organism evidence="2 3">
    <name type="scientific">Olleya namhaensis</name>
    <dbReference type="NCBI Taxonomy" id="1144750"/>
    <lineage>
        <taxon>Bacteria</taxon>
        <taxon>Pseudomonadati</taxon>
        <taxon>Bacteroidota</taxon>
        <taxon>Flavobacteriia</taxon>
        <taxon>Flavobacteriales</taxon>
        <taxon>Flavobacteriaceae</taxon>
    </lineage>
</organism>
<evidence type="ECO:0008006" key="4">
    <source>
        <dbReference type="Google" id="ProtNLM"/>
    </source>
</evidence>
<keyword evidence="1" id="KW-1133">Transmembrane helix</keyword>
<evidence type="ECO:0000313" key="2">
    <source>
        <dbReference type="EMBL" id="SFI62731.1"/>
    </source>
</evidence>
<sequence length="75" mass="8841">MKDFFEAIQSLFVDVLFAPFDMLKALELENWWAANFMSWIFITIGFVAFVYWMIQLKGYAANNEEDKSISSHSYL</sequence>
<keyword evidence="1" id="KW-0812">Transmembrane</keyword>
<protein>
    <recommendedName>
        <fullName evidence="4">Uracil phosphoribosyltransferase</fullName>
    </recommendedName>
</protein>
<evidence type="ECO:0000256" key="1">
    <source>
        <dbReference type="SAM" id="Phobius"/>
    </source>
</evidence>